<evidence type="ECO:0000313" key="2">
    <source>
        <dbReference type="EMBL" id="KAG6597405.1"/>
    </source>
</evidence>
<proteinExistence type="predicted"/>
<name>A0AAV6NIX3_9ROSI</name>
<dbReference type="Proteomes" id="UP000685013">
    <property type="component" value="Chromosome 6"/>
</dbReference>
<gene>
    <name evidence="2" type="ORF">SDJN03_10585</name>
</gene>
<evidence type="ECO:0000313" key="3">
    <source>
        <dbReference type="Proteomes" id="UP000685013"/>
    </source>
</evidence>
<dbReference type="AlphaFoldDB" id="A0AAV6NIX3"/>
<dbReference type="EMBL" id="JAGKQH010000006">
    <property type="protein sequence ID" value="KAG6597405.1"/>
    <property type="molecule type" value="Genomic_DNA"/>
</dbReference>
<evidence type="ECO:0000256" key="1">
    <source>
        <dbReference type="SAM" id="MobiDB-lite"/>
    </source>
</evidence>
<feature type="non-terminal residue" evidence="2">
    <location>
        <position position="1"/>
    </location>
</feature>
<feature type="region of interest" description="Disordered" evidence="1">
    <location>
        <begin position="33"/>
        <end position="64"/>
    </location>
</feature>
<reference evidence="2 3" key="1">
    <citation type="journal article" date="2021" name="Hortic Res">
        <title>The domestication of Cucurbita argyrosperma as revealed by the genome of its wild relative.</title>
        <authorList>
            <person name="Barrera-Redondo J."/>
            <person name="Sanchez-de la Vega G."/>
            <person name="Aguirre-Liguori J.A."/>
            <person name="Castellanos-Morales G."/>
            <person name="Gutierrez-Guerrero Y.T."/>
            <person name="Aguirre-Dugua X."/>
            <person name="Aguirre-Planter E."/>
            <person name="Tenaillon M.I."/>
            <person name="Lira-Saade R."/>
            <person name="Eguiarte L.E."/>
        </authorList>
    </citation>
    <scope>NUCLEOTIDE SEQUENCE [LARGE SCALE GENOMIC DNA]</scope>
    <source>
        <strain evidence="2">JBR-2021</strain>
    </source>
</reference>
<organism evidence="2 3">
    <name type="scientific">Cucurbita argyrosperma subsp. sororia</name>
    <dbReference type="NCBI Taxonomy" id="37648"/>
    <lineage>
        <taxon>Eukaryota</taxon>
        <taxon>Viridiplantae</taxon>
        <taxon>Streptophyta</taxon>
        <taxon>Embryophyta</taxon>
        <taxon>Tracheophyta</taxon>
        <taxon>Spermatophyta</taxon>
        <taxon>Magnoliopsida</taxon>
        <taxon>eudicotyledons</taxon>
        <taxon>Gunneridae</taxon>
        <taxon>Pentapetalae</taxon>
        <taxon>rosids</taxon>
        <taxon>fabids</taxon>
        <taxon>Cucurbitales</taxon>
        <taxon>Cucurbitaceae</taxon>
        <taxon>Cucurbiteae</taxon>
        <taxon>Cucurbita</taxon>
    </lineage>
</organism>
<accession>A0AAV6NIX3</accession>
<sequence length="101" mass="11503">MLEQEASIQNRERREIRERKGVLSERLFVENMTTMIGEGNSKSGSEREGNRKIHLPPGRSPEKMRIERVVLFSGCPERGECNGVGRKPGRGIYKEIEEDGC</sequence>
<keyword evidence="3" id="KW-1185">Reference proteome</keyword>
<protein>
    <submittedName>
        <fullName evidence="2">Uncharacterized protein</fullName>
    </submittedName>
</protein>
<comment type="caution">
    <text evidence="2">The sequence shown here is derived from an EMBL/GenBank/DDBJ whole genome shotgun (WGS) entry which is preliminary data.</text>
</comment>